<evidence type="ECO:0000259" key="4">
    <source>
        <dbReference type="Pfam" id="PF25990"/>
    </source>
</evidence>
<dbReference type="Gene3D" id="2.40.50.100">
    <property type="match status" value="1"/>
</dbReference>
<accession>A0A1G8BYH5</accession>
<dbReference type="NCBIfam" id="TIGR01730">
    <property type="entry name" value="RND_mfp"/>
    <property type="match status" value="1"/>
</dbReference>
<dbReference type="SUPFAM" id="SSF111369">
    <property type="entry name" value="HlyD-like secretion proteins"/>
    <property type="match status" value="1"/>
</dbReference>
<dbReference type="Pfam" id="PF25990">
    <property type="entry name" value="Beta-barrel_YknX"/>
    <property type="match status" value="1"/>
</dbReference>
<dbReference type="PANTHER" id="PTHR30469:SF33">
    <property type="entry name" value="SLR1207 PROTEIN"/>
    <property type="match status" value="1"/>
</dbReference>
<dbReference type="Pfam" id="PF25917">
    <property type="entry name" value="BSH_RND"/>
    <property type="match status" value="1"/>
</dbReference>
<dbReference type="Gene3D" id="1.10.287.470">
    <property type="entry name" value="Helix hairpin bin"/>
    <property type="match status" value="1"/>
</dbReference>
<dbReference type="InterPro" id="IPR058625">
    <property type="entry name" value="MdtA-like_BSH"/>
</dbReference>
<dbReference type="InterPro" id="IPR006143">
    <property type="entry name" value="RND_pump_MFP"/>
</dbReference>
<reference evidence="6" key="1">
    <citation type="submission" date="2016-10" db="EMBL/GenBank/DDBJ databases">
        <authorList>
            <person name="Varghese N."/>
            <person name="Submissions S."/>
        </authorList>
    </citation>
    <scope>NUCLEOTIDE SEQUENCE [LARGE SCALE GENOMIC DNA]</scope>
    <source>
        <strain evidence="6">DSM 23313</strain>
    </source>
</reference>
<feature type="domain" description="YknX-like beta-barrel" evidence="4">
    <location>
        <begin position="222"/>
        <end position="287"/>
    </location>
</feature>
<dbReference type="PANTHER" id="PTHR30469">
    <property type="entry name" value="MULTIDRUG RESISTANCE PROTEIN MDTA"/>
    <property type="match status" value="1"/>
</dbReference>
<dbReference type="InterPro" id="IPR058636">
    <property type="entry name" value="Beta-barrel_YknX"/>
</dbReference>
<dbReference type="GO" id="GO:0015562">
    <property type="term" value="F:efflux transmembrane transporter activity"/>
    <property type="evidence" value="ECO:0007669"/>
    <property type="project" value="TreeGrafter"/>
</dbReference>
<dbReference type="OrthoDB" id="9809068at2"/>
<name>A0A1G8BYH5_9FLAO</name>
<proteinExistence type="inferred from homology"/>
<evidence type="ECO:0000256" key="1">
    <source>
        <dbReference type="ARBA" id="ARBA00009477"/>
    </source>
</evidence>
<dbReference type="Gene3D" id="2.40.420.20">
    <property type="match status" value="1"/>
</dbReference>
<feature type="domain" description="Multidrug resistance protein MdtA-like alpha-helical hairpin" evidence="2">
    <location>
        <begin position="106"/>
        <end position="178"/>
    </location>
</feature>
<evidence type="ECO:0000259" key="3">
    <source>
        <dbReference type="Pfam" id="PF25917"/>
    </source>
</evidence>
<dbReference type="Pfam" id="PF25876">
    <property type="entry name" value="HH_MFP_RND"/>
    <property type="match status" value="1"/>
</dbReference>
<dbReference type="EMBL" id="FNDQ01000003">
    <property type="protein sequence ID" value="SDH38287.1"/>
    <property type="molecule type" value="Genomic_DNA"/>
</dbReference>
<gene>
    <name evidence="5" type="ORF">SAMN05421818_10330</name>
</gene>
<organism evidence="5 6">
    <name type="scientific">Myroides phaeus</name>
    <dbReference type="NCBI Taxonomy" id="702745"/>
    <lineage>
        <taxon>Bacteria</taxon>
        <taxon>Pseudomonadati</taxon>
        <taxon>Bacteroidota</taxon>
        <taxon>Flavobacteriia</taxon>
        <taxon>Flavobacteriales</taxon>
        <taxon>Flavobacteriaceae</taxon>
        <taxon>Myroides</taxon>
    </lineage>
</organism>
<evidence type="ECO:0000313" key="5">
    <source>
        <dbReference type="EMBL" id="SDH38287.1"/>
    </source>
</evidence>
<dbReference type="InterPro" id="IPR058624">
    <property type="entry name" value="MdtA-like_HH"/>
</dbReference>
<evidence type="ECO:0000313" key="6">
    <source>
        <dbReference type="Proteomes" id="UP000243588"/>
    </source>
</evidence>
<protein>
    <submittedName>
        <fullName evidence="5">HlyD family secretion protein</fullName>
    </submittedName>
</protein>
<evidence type="ECO:0000259" key="2">
    <source>
        <dbReference type="Pfam" id="PF25876"/>
    </source>
</evidence>
<dbReference type="GO" id="GO:1990281">
    <property type="term" value="C:efflux pump complex"/>
    <property type="evidence" value="ECO:0007669"/>
    <property type="project" value="TreeGrafter"/>
</dbReference>
<dbReference type="AlphaFoldDB" id="A0A1G8BYH5"/>
<keyword evidence="6" id="KW-1185">Reference proteome</keyword>
<sequence length="417" mass="45876">MKKKYIVVFILLVIIAILLSVFVFGKKEELTTIEVVTLEKSNIVETVSGTGKIQPEIEIKISSEVSGEIINLPVKEGQVVKRGDLLVEINPDLYTSAVDRMVAMLATSKAGLEQAVAQLKEAKSNYDRNARLFEKGVISRSEWDKVVRAYEVAKATQNSAFYNVESAKAALAESKSNLLRTTIYSPAYGTISRIDVELGERVLGTQQMAGTEILRVANLNSMEVEVDINENDIVKVKLGDETRINVDAYLKKEFRGVVTSISNSASNATLSSDQVTTFKVKIKILRESYEDLLDNSIENYSPFRPGMTAAVDIITNVKKDILAVPISAVVMRSPTDTLLSKEEGKKALVKDLMREAVFVNDNGIAKLKFVKTGIQDDANIQIIDGVSANDEIITGPYSTVSRTLQNGDKVKVESKKE</sequence>
<comment type="similarity">
    <text evidence="1">Belongs to the membrane fusion protein (MFP) (TC 8.A.1) family.</text>
</comment>
<dbReference type="Gene3D" id="2.40.30.170">
    <property type="match status" value="1"/>
</dbReference>
<dbReference type="RefSeq" id="WP_090405904.1">
    <property type="nucleotide sequence ID" value="NZ_CP047050.1"/>
</dbReference>
<dbReference type="Proteomes" id="UP000243588">
    <property type="component" value="Unassembled WGS sequence"/>
</dbReference>
<dbReference type="STRING" id="702745.SAMN05421818_10330"/>
<feature type="domain" description="Multidrug resistance protein MdtA-like barrel-sandwich hybrid" evidence="3">
    <location>
        <begin position="59"/>
        <end position="207"/>
    </location>
</feature>